<evidence type="ECO:0000256" key="1">
    <source>
        <dbReference type="HAMAP-Rule" id="MF_02233"/>
    </source>
</evidence>
<dbReference type="Pfam" id="PF01136">
    <property type="entry name" value="Peptidase_U32"/>
    <property type="match status" value="1"/>
</dbReference>
<dbReference type="InterPro" id="IPR051454">
    <property type="entry name" value="RNA/ubiquinone_mod_enzymes"/>
</dbReference>
<comment type="similarity">
    <text evidence="1">Belongs to the peptidase U32 family. UbiV subfamily.</text>
</comment>
<dbReference type="GO" id="GO:0051539">
    <property type="term" value="F:4 iron, 4 sulfur cluster binding"/>
    <property type="evidence" value="ECO:0007669"/>
    <property type="project" value="UniProtKB-UniRule"/>
</dbReference>
<dbReference type="Proteomes" id="UP000216947">
    <property type="component" value="Unassembled WGS sequence"/>
</dbReference>
<keyword evidence="1" id="KW-0411">Iron-sulfur</keyword>
<protein>
    <recommendedName>
        <fullName evidence="1">Ubiquinone biosynthesis protein UbiV</fullName>
    </recommendedName>
</protein>
<dbReference type="InterPro" id="IPR043693">
    <property type="entry name" value="UbiV"/>
</dbReference>
<feature type="binding site" evidence="1">
    <location>
        <position position="41"/>
    </location>
    <ligand>
        <name>[4Fe-4S] cluster</name>
        <dbReference type="ChEBI" id="CHEBI:49883"/>
    </ligand>
</feature>
<keyword evidence="1" id="KW-0479">Metal-binding</keyword>
<dbReference type="UniPathway" id="UPA00232"/>
<keyword evidence="1" id="KW-0831">Ubiquinone biosynthesis</keyword>
<feature type="binding site" evidence="1">
    <location>
        <position position="188"/>
    </location>
    <ligand>
        <name>[4Fe-4S] cluster</name>
        <dbReference type="ChEBI" id="CHEBI:49883"/>
    </ligand>
</feature>
<dbReference type="NCBIfam" id="NF011991">
    <property type="entry name" value="PRK15447.1"/>
    <property type="match status" value="1"/>
</dbReference>
<keyword evidence="1" id="KW-0408">Iron</keyword>
<dbReference type="GO" id="GO:0046872">
    <property type="term" value="F:metal ion binding"/>
    <property type="evidence" value="ECO:0007669"/>
    <property type="project" value="UniProtKB-KW"/>
</dbReference>
<name>A0A261RDC2_9BORD</name>
<comment type="pathway">
    <text evidence="1">Cofactor biosynthesis; ubiquinone biosynthesis.</text>
</comment>
<sequence length="294" mass="32861">MPYQISLGPLLYYWPRRTVLDFYATMLDSPVDIIYLGETVCSRRHELRAADWLELACALRDAGKSVVLSTQTLIETSADANALRRWCEHDDFLIEVGEVGALRHVNGRHFVAGPHLNVYHGDTLAWLAAQGAIRMVAPVEMGRDDMQRLLQERPRGIQVELMVWGRLPLAFSARCFTARHFRLKKDACEFRCIEYPDGLPVNTREGQPFLAINGIQTQSAACLDLIDRAGELVGMGVDVLRVSPHSQNTLAAVRALDDIRQGQAPGEVRPPAGINRCNGYWHGRPGIDYVESLS</sequence>
<dbReference type="OrthoDB" id="8523349at2"/>
<comment type="subunit">
    <text evidence="1">Forms a heterodimer with UbiU.</text>
</comment>
<evidence type="ECO:0000313" key="3">
    <source>
        <dbReference type="Proteomes" id="UP000216947"/>
    </source>
</evidence>
<keyword evidence="3" id="KW-1185">Reference proteome</keyword>
<dbReference type="HAMAP" id="MF_02233">
    <property type="entry name" value="UbiV"/>
    <property type="match status" value="1"/>
</dbReference>
<gene>
    <name evidence="1" type="primary">ubiV</name>
    <name evidence="2" type="ORF">CAL19_10685</name>
</gene>
<feature type="binding site" evidence="1">
    <location>
        <position position="192"/>
    </location>
    <ligand>
        <name>[4Fe-4S] cluster</name>
        <dbReference type="ChEBI" id="CHEBI:49883"/>
    </ligand>
</feature>
<comment type="cofactor">
    <cofactor evidence="1">
        <name>[4Fe-4S] cluster</name>
        <dbReference type="ChEBI" id="CHEBI:49883"/>
    </cofactor>
</comment>
<dbReference type="PANTHER" id="PTHR30217">
    <property type="entry name" value="PEPTIDASE U32 FAMILY"/>
    <property type="match status" value="1"/>
</dbReference>
<dbReference type="PANTHER" id="PTHR30217:SF11">
    <property type="entry name" value="UBIQUINONE BIOSYNTHESIS PROTEIN UBIV"/>
    <property type="match status" value="1"/>
</dbReference>
<feature type="binding site" evidence="1">
    <location>
        <position position="175"/>
    </location>
    <ligand>
        <name>[4Fe-4S] cluster</name>
        <dbReference type="ChEBI" id="CHEBI:49883"/>
    </ligand>
</feature>
<dbReference type="RefSeq" id="WP_094796770.1">
    <property type="nucleotide sequence ID" value="NZ_NEVI01000014.1"/>
</dbReference>
<comment type="caution">
    <text evidence="2">The sequence shown here is derived from an EMBL/GenBank/DDBJ whole genome shotgun (WGS) entry which is preliminary data.</text>
</comment>
<dbReference type="InterPro" id="IPR001539">
    <property type="entry name" value="Peptidase_U32"/>
</dbReference>
<evidence type="ECO:0000313" key="2">
    <source>
        <dbReference type="EMBL" id="OZI23018.1"/>
    </source>
</evidence>
<dbReference type="EMBL" id="NEVK01000004">
    <property type="protein sequence ID" value="OZI23018.1"/>
    <property type="molecule type" value="Genomic_DNA"/>
</dbReference>
<keyword evidence="1" id="KW-0004">4Fe-4S</keyword>
<comment type="function">
    <text evidence="1">Required for O(2)-independent ubiquinone (coenzyme Q) biosynthesis. Together with UbiU, is essential for the C6-hydroxylation reaction in the oxygen-independent ubiquinone biosynthesis pathway.</text>
</comment>
<reference evidence="3" key="1">
    <citation type="submission" date="2017-05" db="EMBL/GenBank/DDBJ databases">
        <title>Complete and WGS of Bordetella genogroups.</title>
        <authorList>
            <person name="Spilker T."/>
            <person name="Lipuma J."/>
        </authorList>
    </citation>
    <scope>NUCLEOTIDE SEQUENCE [LARGE SCALE GENOMIC DNA]</scope>
    <source>
        <strain evidence="3">AU18089</strain>
    </source>
</reference>
<dbReference type="AlphaFoldDB" id="A0A261RDC2"/>
<accession>A0A261RDC2</accession>
<dbReference type="GO" id="GO:0006744">
    <property type="term" value="P:ubiquinone biosynthetic process"/>
    <property type="evidence" value="ECO:0007669"/>
    <property type="project" value="UniProtKB-UniRule"/>
</dbReference>
<proteinExistence type="inferred from homology"/>
<organism evidence="2 3">
    <name type="scientific">Bordetella genomosp. 7</name>
    <dbReference type="NCBI Taxonomy" id="1416805"/>
    <lineage>
        <taxon>Bacteria</taxon>
        <taxon>Pseudomonadati</taxon>
        <taxon>Pseudomonadota</taxon>
        <taxon>Betaproteobacteria</taxon>
        <taxon>Burkholderiales</taxon>
        <taxon>Alcaligenaceae</taxon>
        <taxon>Bordetella</taxon>
    </lineage>
</organism>